<dbReference type="CDD" id="cd05931">
    <property type="entry name" value="FAAL"/>
    <property type="match status" value="1"/>
</dbReference>
<dbReference type="PROSITE" id="PS00455">
    <property type="entry name" value="AMP_BINDING"/>
    <property type="match status" value="1"/>
</dbReference>
<dbReference type="Gene3D" id="3.30.300.30">
    <property type="match status" value="1"/>
</dbReference>
<sequence length="586" mass="63061">MTPPLAKTLIERLFWRNEHAPDEFVFAYLEDGEREAGRLTYGELTRSARAVAAALKQHARPGDRAILLYPSGLDFIVAFFGCLLARIVAVPTYPPDPSRLARSLERLASVTDDAEPALVLGPRSLLEAMSPLRDAFASLGAARWLETDTLSAAEDHASPSPADLPRPEDIAFLQYTSGSTSAPRGVAITHGNLVANAILASDSLFLAGATVVSWLPLYHDMGLMGCILYPVFTGYRSILMSPVDFLRRPVRWLRAISNYRATTTVAPDFAFALCTRRVRAEERRTLDLSALRVAINGAEPVRPETIAGFSSAFAEAGFDESAFLPAYGLAESTLYVAGGCARRPPTRLHLDAKALSAGDVAPVREASASTCTLIGCNRLPDAPHAPRIAIVDPATHARCPPGRVGEIWVSGTSVASGYFERKDATRETFGARIQGETHPAYAYLRTGDLGFLHEGELFVSGRAKDVIIVHGACHYPQDIERTAEAAHPALRSGGSAAFSLEAQGEEQVGIVLEIARELDGAPDWESVRAAVREAVLERHGIPVAAVALLQPSTLLKTSSGKVQRRACKEAFAKGTLELVPEPDAPR</sequence>
<evidence type="ECO:0000313" key="8">
    <source>
        <dbReference type="Proteomes" id="UP001370348"/>
    </source>
</evidence>
<dbReference type="InterPro" id="IPR045851">
    <property type="entry name" value="AMP-bd_C_sf"/>
</dbReference>
<protein>
    <submittedName>
        <fullName evidence="7">Fatty acyl-AMP ligase</fullName>
    </submittedName>
</protein>
<dbReference type="SUPFAM" id="SSF56801">
    <property type="entry name" value="Acetyl-CoA synthetase-like"/>
    <property type="match status" value="1"/>
</dbReference>
<comment type="similarity">
    <text evidence="1">Belongs to the ATP-dependent AMP-binding enzyme family.</text>
</comment>
<evidence type="ECO:0000256" key="2">
    <source>
        <dbReference type="ARBA" id="ARBA00022598"/>
    </source>
</evidence>
<gene>
    <name evidence="7" type="ORF">LZC94_46555</name>
</gene>
<keyword evidence="4" id="KW-0443">Lipid metabolism</keyword>
<dbReference type="InterPro" id="IPR040097">
    <property type="entry name" value="FAAL/FAAC"/>
</dbReference>
<dbReference type="GO" id="GO:0016874">
    <property type="term" value="F:ligase activity"/>
    <property type="evidence" value="ECO:0007669"/>
    <property type="project" value="UniProtKB-KW"/>
</dbReference>
<dbReference type="Pfam" id="PF00501">
    <property type="entry name" value="AMP-binding"/>
    <property type="match status" value="1"/>
</dbReference>
<keyword evidence="3" id="KW-0276">Fatty acid metabolism</keyword>
<evidence type="ECO:0000256" key="1">
    <source>
        <dbReference type="ARBA" id="ARBA00006432"/>
    </source>
</evidence>
<dbReference type="PANTHER" id="PTHR22754:SF32">
    <property type="entry name" value="DISCO-INTERACTING PROTEIN 2"/>
    <property type="match status" value="1"/>
</dbReference>
<keyword evidence="8" id="KW-1185">Reference proteome</keyword>
<dbReference type="EMBL" id="CP089984">
    <property type="protein sequence ID" value="WXB15271.1"/>
    <property type="molecule type" value="Genomic_DNA"/>
</dbReference>
<dbReference type="InterPro" id="IPR042099">
    <property type="entry name" value="ANL_N_sf"/>
</dbReference>
<reference evidence="7 8" key="1">
    <citation type="submission" date="2021-12" db="EMBL/GenBank/DDBJ databases">
        <title>Discovery of the Pendulisporaceae a myxobacterial family with distinct sporulation behavior and unique specialized metabolism.</title>
        <authorList>
            <person name="Garcia R."/>
            <person name="Popoff A."/>
            <person name="Bader C.D."/>
            <person name="Loehr J."/>
            <person name="Walesch S."/>
            <person name="Walt C."/>
            <person name="Boldt J."/>
            <person name="Bunk B."/>
            <person name="Haeckl F.J.F.P.J."/>
            <person name="Gunesch A.P."/>
            <person name="Birkelbach J."/>
            <person name="Nuebel U."/>
            <person name="Pietschmann T."/>
            <person name="Bach T."/>
            <person name="Mueller R."/>
        </authorList>
    </citation>
    <scope>NUCLEOTIDE SEQUENCE [LARGE SCALE GENOMIC DNA]</scope>
    <source>
        <strain evidence="7 8">MSr11954</strain>
    </source>
</reference>
<accession>A0ABZ2LZS2</accession>
<dbReference type="Pfam" id="PF23024">
    <property type="entry name" value="AMP-dom_DIP2-like"/>
    <property type="match status" value="1"/>
</dbReference>
<proteinExistence type="inferred from homology"/>
<dbReference type="RefSeq" id="WP_394824896.1">
    <property type="nucleotide sequence ID" value="NZ_CP089984.1"/>
</dbReference>
<dbReference type="InterPro" id="IPR020845">
    <property type="entry name" value="AMP-binding_CS"/>
</dbReference>
<dbReference type="PANTHER" id="PTHR22754">
    <property type="entry name" value="DISCO-INTERACTING PROTEIN 2 DIP2 -RELATED"/>
    <property type="match status" value="1"/>
</dbReference>
<dbReference type="Proteomes" id="UP001370348">
    <property type="component" value="Chromosome"/>
</dbReference>
<feature type="domain" description="AMP-binding enzyme C-terminal" evidence="6">
    <location>
        <begin position="465"/>
        <end position="578"/>
    </location>
</feature>
<keyword evidence="2 7" id="KW-0436">Ligase</keyword>
<evidence type="ECO:0000256" key="4">
    <source>
        <dbReference type="ARBA" id="ARBA00023098"/>
    </source>
</evidence>
<feature type="domain" description="AMP-dependent synthetase/ligase" evidence="5">
    <location>
        <begin position="16"/>
        <end position="419"/>
    </location>
</feature>
<dbReference type="Gene3D" id="3.40.50.12780">
    <property type="entry name" value="N-terminal domain of ligase-like"/>
    <property type="match status" value="1"/>
</dbReference>
<organism evidence="7 8">
    <name type="scientific">Pendulispora albinea</name>
    <dbReference type="NCBI Taxonomy" id="2741071"/>
    <lineage>
        <taxon>Bacteria</taxon>
        <taxon>Pseudomonadati</taxon>
        <taxon>Myxococcota</taxon>
        <taxon>Myxococcia</taxon>
        <taxon>Myxococcales</taxon>
        <taxon>Sorangiineae</taxon>
        <taxon>Pendulisporaceae</taxon>
        <taxon>Pendulispora</taxon>
    </lineage>
</organism>
<dbReference type="InterPro" id="IPR000873">
    <property type="entry name" value="AMP-dep_synth/lig_dom"/>
</dbReference>
<evidence type="ECO:0000259" key="5">
    <source>
        <dbReference type="Pfam" id="PF00501"/>
    </source>
</evidence>
<name>A0ABZ2LZS2_9BACT</name>
<evidence type="ECO:0000259" key="6">
    <source>
        <dbReference type="Pfam" id="PF23024"/>
    </source>
</evidence>
<evidence type="ECO:0000256" key="3">
    <source>
        <dbReference type="ARBA" id="ARBA00022832"/>
    </source>
</evidence>
<dbReference type="InterPro" id="IPR025110">
    <property type="entry name" value="AMP-bd_C"/>
</dbReference>
<evidence type="ECO:0000313" key="7">
    <source>
        <dbReference type="EMBL" id="WXB15271.1"/>
    </source>
</evidence>